<dbReference type="GO" id="GO:0017057">
    <property type="term" value="F:6-phosphogluconolactonase activity"/>
    <property type="evidence" value="ECO:0007669"/>
    <property type="project" value="UniProtKB-UniRule"/>
</dbReference>
<organism evidence="9 10">
    <name type="scientific">Pontibacter korlensis</name>
    <dbReference type="NCBI Taxonomy" id="400092"/>
    <lineage>
        <taxon>Bacteria</taxon>
        <taxon>Pseudomonadati</taxon>
        <taxon>Bacteroidota</taxon>
        <taxon>Cytophagia</taxon>
        <taxon>Cytophagales</taxon>
        <taxon>Hymenobacteraceae</taxon>
        <taxon>Pontibacter</taxon>
    </lineage>
</organism>
<dbReference type="OrthoDB" id="9810967at2"/>
<evidence type="ECO:0000313" key="10">
    <source>
        <dbReference type="Proteomes" id="UP000033109"/>
    </source>
</evidence>
<evidence type="ECO:0000256" key="2">
    <source>
        <dbReference type="ARBA" id="ARBA00002681"/>
    </source>
</evidence>
<keyword evidence="7" id="KW-0378">Hydrolase</keyword>
<dbReference type="RefSeq" id="WP_046313090.1">
    <property type="nucleotide sequence ID" value="NZ_CBCSCY010000071.1"/>
</dbReference>
<feature type="domain" description="Glucosamine/galactosamine-6-phosphate isomerase" evidence="8">
    <location>
        <begin position="7"/>
        <end position="228"/>
    </location>
</feature>
<dbReference type="PATRIC" id="fig|400092.3.peg.4418"/>
<name>A0A0E3ZJ17_9BACT</name>
<accession>A0A0E3ZJ17</accession>
<dbReference type="EC" id="3.1.1.31" evidence="5 7"/>
<dbReference type="InterPro" id="IPR005900">
    <property type="entry name" value="6-phosphogluconolactonase_DevB"/>
</dbReference>
<comment type="catalytic activity">
    <reaction evidence="1 7">
        <text>6-phospho-D-glucono-1,5-lactone + H2O = 6-phospho-D-gluconate + H(+)</text>
        <dbReference type="Rhea" id="RHEA:12556"/>
        <dbReference type="ChEBI" id="CHEBI:15377"/>
        <dbReference type="ChEBI" id="CHEBI:15378"/>
        <dbReference type="ChEBI" id="CHEBI:57955"/>
        <dbReference type="ChEBI" id="CHEBI:58759"/>
        <dbReference type="EC" id="3.1.1.31"/>
    </reaction>
</comment>
<proteinExistence type="inferred from homology"/>
<dbReference type="EMBL" id="CP009621">
    <property type="protein sequence ID" value="AKD04980.1"/>
    <property type="molecule type" value="Genomic_DNA"/>
</dbReference>
<dbReference type="Proteomes" id="UP000033109">
    <property type="component" value="Chromosome"/>
</dbReference>
<dbReference type="GO" id="GO:0005975">
    <property type="term" value="P:carbohydrate metabolic process"/>
    <property type="evidence" value="ECO:0007669"/>
    <property type="project" value="UniProtKB-UniRule"/>
</dbReference>
<dbReference type="PANTHER" id="PTHR11054:SF0">
    <property type="entry name" value="6-PHOSPHOGLUCONOLACTONASE"/>
    <property type="match status" value="1"/>
</dbReference>
<gene>
    <name evidence="7" type="primary">pgl</name>
    <name evidence="9" type="ORF">PKOR_20165</name>
</gene>
<evidence type="ECO:0000256" key="7">
    <source>
        <dbReference type="RuleBase" id="RU365095"/>
    </source>
</evidence>
<dbReference type="HOGENOM" id="CLU_053947_2_0_10"/>
<evidence type="ECO:0000256" key="6">
    <source>
        <dbReference type="ARBA" id="ARBA00020337"/>
    </source>
</evidence>
<comment type="similarity">
    <text evidence="4 7">Belongs to the glucosamine/galactosamine-6-phosphate isomerase family. 6-phosphogluconolactonase subfamily.</text>
</comment>
<reference evidence="9 10" key="1">
    <citation type="journal article" date="2015" name="Sci. Rep.">
        <title>Unraveling adaptation of Pontibacter korlensis to radiation and infertility in desert through complete genome and comparative transcriptomic analysis.</title>
        <authorList>
            <person name="Dai J."/>
            <person name="Dai W."/>
            <person name="Qiu C."/>
            <person name="Yang Z."/>
            <person name="Zhang Y."/>
            <person name="Zhou M."/>
            <person name="Zhang L."/>
            <person name="Fang C."/>
            <person name="Gao Q."/>
            <person name="Yang Q."/>
            <person name="Li X."/>
            <person name="Wang Z."/>
            <person name="Wang Z."/>
            <person name="Jia Z."/>
            <person name="Chen X."/>
        </authorList>
    </citation>
    <scope>NUCLEOTIDE SEQUENCE [LARGE SCALE GENOMIC DNA]</scope>
    <source>
        <strain evidence="9 10">X14-1T</strain>
    </source>
</reference>
<comment type="pathway">
    <text evidence="3 7">Carbohydrate degradation; pentose phosphate pathway; D-ribulose 5-phosphate from D-glucose 6-phosphate (oxidative stage): step 2/3.</text>
</comment>
<dbReference type="SUPFAM" id="SSF100950">
    <property type="entry name" value="NagB/RpiA/CoA transferase-like"/>
    <property type="match status" value="1"/>
</dbReference>
<evidence type="ECO:0000256" key="5">
    <source>
        <dbReference type="ARBA" id="ARBA00013198"/>
    </source>
</evidence>
<dbReference type="PANTHER" id="PTHR11054">
    <property type="entry name" value="6-PHOSPHOGLUCONOLACTONASE"/>
    <property type="match status" value="1"/>
</dbReference>
<comment type="function">
    <text evidence="2 7">Hydrolysis of 6-phosphogluconolactone to 6-phosphogluconate.</text>
</comment>
<dbReference type="AlphaFoldDB" id="A0A0E3ZJ17"/>
<sequence length="240" mass="27555">MLHIFKDAQELSKAAAELFVKTAQKAVQEKGRFSVALTGGSSPVQLHQLLAQSPYKDQVPWEQTYIFWGDERWVPLTDEKSNAKMALETLLNYVPVPENQIYPMWDEQEPEAYARHYEEILRNHLMESALGLDLILLGMGDDGHTASLFPGTDVLQEKTKWVDAYYLEPQQMHRITLTAPFINLAKKILFLSFGEKKADALYEVLEGERNPEKFPAQLIRPQQGETYWFVDEAAAKRLKK</sequence>
<dbReference type="GO" id="GO:0006098">
    <property type="term" value="P:pentose-phosphate shunt"/>
    <property type="evidence" value="ECO:0007669"/>
    <property type="project" value="UniProtKB-UniPathway"/>
</dbReference>
<evidence type="ECO:0000256" key="4">
    <source>
        <dbReference type="ARBA" id="ARBA00010662"/>
    </source>
</evidence>
<dbReference type="NCBIfam" id="TIGR01198">
    <property type="entry name" value="pgl"/>
    <property type="match status" value="1"/>
</dbReference>
<protein>
    <recommendedName>
        <fullName evidence="6 7">6-phosphogluconolactonase</fullName>
        <shortName evidence="7">6PGL</shortName>
        <ecNumber evidence="5 7">3.1.1.31</ecNumber>
    </recommendedName>
</protein>
<dbReference type="UniPathway" id="UPA00115">
    <property type="reaction ID" value="UER00409"/>
</dbReference>
<evidence type="ECO:0000256" key="1">
    <source>
        <dbReference type="ARBA" id="ARBA00000832"/>
    </source>
</evidence>
<dbReference type="STRING" id="400092.PKOR_20165"/>
<evidence type="ECO:0000313" key="9">
    <source>
        <dbReference type="EMBL" id="AKD04980.1"/>
    </source>
</evidence>
<dbReference type="InterPro" id="IPR006148">
    <property type="entry name" value="Glc/Gal-6P_isomerase"/>
</dbReference>
<dbReference type="CDD" id="cd01400">
    <property type="entry name" value="6PGL"/>
    <property type="match status" value="1"/>
</dbReference>
<evidence type="ECO:0000259" key="8">
    <source>
        <dbReference type="Pfam" id="PF01182"/>
    </source>
</evidence>
<dbReference type="InterPro" id="IPR039104">
    <property type="entry name" value="6PGL"/>
</dbReference>
<keyword evidence="10" id="KW-1185">Reference proteome</keyword>
<dbReference type="KEGG" id="pko:PKOR_20165"/>
<dbReference type="InterPro" id="IPR037171">
    <property type="entry name" value="NagB/RpiA_transferase-like"/>
</dbReference>
<dbReference type="Gene3D" id="3.40.50.1360">
    <property type="match status" value="1"/>
</dbReference>
<evidence type="ECO:0000256" key="3">
    <source>
        <dbReference type="ARBA" id="ARBA00004961"/>
    </source>
</evidence>
<dbReference type="Pfam" id="PF01182">
    <property type="entry name" value="Glucosamine_iso"/>
    <property type="match status" value="1"/>
</dbReference>